<protein>
    <recommendedName>
        <fullName evidence="4">PEP-CTERM protein-sorting domain-containing protein</fullName>
    </recommendedName>
</protein>
<dbReference type="EMBL" id="AP012338">
    <property type="protein sequence ID" value="BAM02867.1"/>
    <property type="molecule type" value="Genomic_DNA"/>
</dbReference>
<name>I0IC79_PHYMF</name>
<feature type="chain" id="PRO_5003629615" description="PEP-CTERM protein-sorting domain-containing protein" evidence="1">
    <location>
        <begin position="38"/>
        <end position="314"/>
    </location>
</feature>
<evidence type="ECO:0008006" key="4">
    <source>
        <dbReference type="Google" id="ProtNLM"/>
    </source>
</evidence>
<evidence type="ECO:0000313" key="3">
    <source>
        <dbReference type="Proteomes" id="UP000007881"/>
    </source>
</evidence>
<proteinExistence type="predicted"/>
<dbReference type="eggNOG" id="ENOG5030IYE">
    <property type="taxonomic scope" value="Bacteria"/>
</dbReference>
<dbReference type="RefSeq" id="WP_014436087.1">
    <property type="nucleotide sequence ID" value="NC_017080.1"/>
</dbReference>
<evidence type="ECO:0000313" key="2">
    <source>
        <dbReference type="EMBL" id="BAM02867.1"/>
    </source>
</evidence>
<dbReference type="AlphaFoldDB" id="I0IC79"/>
<keyword evidence="3" id="KW-1185">Reference proteome</keyword>
<dbReference type="KEGG" id="phm:PSMK_07080"/>
<dbReference type="OrthoDB" id="483240at2"/>
<dbReference type="HOGENOM" id="CLU_917760_0_0_0"/>
<accession>I0IC79</accession>
<dbReference type="InterPro" id="IPR013424">
    <property type="entry name" value="Ice-binding_C"/>
</dbReference>
<dbReference type="NCBIfam" id="TIGR02595">
    <property type="entry name" value="PEP_CTERM"/>
    <property type="match status" value="1"/>
</dbReference>
<reference evidence="2 3" key="1">
    <citation type="submission" date="2012-02" db="EMBL/GenBank/DDBJ databases">
        <title>Complete genome sequence of Phycisphaera mikurensis NBRC 102666.</title>
        <authorList>
            <person name="Ankai A."/>
            <person name="Hosoyama A."/>
            <person name="Terui Y."/>
            <person name="Sekine M."/>
            <person name="Fukai R."/>
            <person name="Kato Y."/>
            <person name="Nakamura S."/>
            <person name="Yamada-Narita S."/>
            <person name="Kawakoshi A."/>
            <person name="Fukunaga Y."/>
            <person name="Yamazaki S."/>
            <person name="Fujita N."/>
        </authorList>
    </citation>
    <scope>NUCLEOTIDE SEQUENCE [LARGE SCALE GENOMIC DNA]</scope>
    <source>
        <strain evidence="3">NBRC 102666 / KCTC 22515 / FYK2301M01</strain>
    </source>
</reference>
<gene>
    <name evidence="2" type="ordered locus">PSMK_07080</name>
</gene>
<dbReference type="Proteomes" id="UP000007881">
    <property type="component" value="Chromosome"/>
</dbReference>
<feature type="signal peptide" evidence="1">
    <location>
        <begin position="1"/>
        <end position="37"/>
    </location>
</feature>
<sequence length="314" mass="32523">MKRPSAFRSLASFRSLCCVCTTAAAAAAATAPAPADASPEPGINIYHVGVDAGATIGFGPYKGLVNPNENRLTLFLSHTFTDTPTSNHYHRIGSYAYTGGPADPQPGFSGNNRLPEPYQQDDGLSLLPGSGVFAGKMVSGLGPAAFPGDEIEEEYGDLTVRPIDQLLPFDGRLADPDDPRGQPFHPGHYLVNASGGVYKTPIAGTTVGLRLTELSEGLGVFDASGNELFTGVGEVLTLGDSADWSFSPVFAAEGDATPGTAFSATFELTDLSATPTYGDSAAFSVDFVAVPEPTAALALALAGVGLLGRRRRHG</sequence>
<dbReference type="NCBIfam" id="NF040463">
    <property type="entry name" value="all3515_fam"/>
    <property type="match status" value="1"/>
</dbReference>
<dbReference type="STRING" id="1142394.PSMK_07080"/>
<keyword evidence="1" id="KW-0732">Signal</keyword>
<evidence type="ECO:0000256" key="1">
    <source>
        <dbReference type="SAM" id="SignalP"/>
    </source>
</evidence>
<organism evidence="2 3">
    <name type="scientific">Phycisphaera mikurensis (strain NBRC 102666 / KCTC 22515 / FYK2301M01)</name>
    <dbReference type="NCBI Taxonomy" id="1142394"/>
    <lineage>
        <taxon>Bacteria</taxon>
        <taxon>Pseudomonadati</taxon>
        <taxon>Planctomycetota</taxon>
        <taxon>Phycisphaerae</taxon>
        <taxon>Phycisphaerales</taxon>
        <taxon>Phycisphaeraceae</taxon>
        <taxon>Phycisphaera</taxon>
    </lineage>
</organism>